<dbReference type="Proteomes" id="UP001470230">
    <property type="component" value="Unassembled WGS sequence"/>
</dbReference>
<evidence type="ECO:0000256" key="1">
    <source>
        <dbReference type="SAM" id="Phobius"/>
    </source>
</evidence>
<dbReference type="EMBL" id="JAPFFF010000005">
    <property type="protein sequence ID" value="KAK8889549.1"/>
    <property type="molecule type" value="Genomic_DNA"/>
</dbReference>
<accession>A0ABR2KEP7</accession>
<sequence length="243" mass="28768">MLLFSIFFFYKTNPIDDLKDNFEGIWRYNVSTQQKFQINTEINDFVSSSDQYYIHIYKNDFHENQNKEITDIFNIDLIENTTVKETTKSRTIQKYTICFDRLESVFFYSSSSSNDKIQIKFDSTKLPQISTSGKYMDKYVFHYLLESQTKMHLSLFEIQNISESNSGYTGSWLQFDFIKDIDRSPLTIFEKSWQFILLASIFVIGYAIGYWKQNEELNQRIKAGINTKSASLRKIQKAKQIQN</sequence>
<evidence type="ECO:0000313" key="3">
    <source>
        <dbReference type="Proteomes" id="UP001470230"/>
    </source>
</evidence>
<keyword evidence="3" id="KW-1185">Reference proteome</keyword>
<proteinExistence type="predicted"/>
<organism evidence="2 3">
    <name type="scientific">Tritrichomonas musculus</name>
    <dbReference type="NCBI Taxonomy" id="1915356"/>
    <lineage>
        <taxon>Eukaryota</taxon>
        <taxon>Metamonada</taxon>
        <taxon>Parabasalia</taxon>
        <taxon>Tritrichomonadida</taxon>
        <taxon>Tritrichomonadidae</taxon>
        <taxon>Tritrichomonas</taxon>
    </lineage>
</organism>
<feature type="transmembrane region" description="Helical" evidence="1">
    <location>
        <begin position="193"/>
        <end position="211"/>
    </location>
</feature>
<name>A0ABR2KEP7_9EUKA</name>
<protein>
    <recommendedName>
        <fullName evidence="4">Transmembrane protein</fullName>
    </recommendedName>
</protein>
<evidence type="ECO:0008006" key="4">
    <source>
        <dbReference type="Google" id="ProtNLM"/>
    </source>
</evidence>
<keyword evidence="1" id="KW-1133">Transmembrane helix</keyword>
<comment type="caution">
    <text evidence="2">The sequence shown here is derived from an EMBL/GenBank/DDBJ whole genome shotgun (WGS) entry which is preliminary data.</text>
</comment>
<keyword evidence="1" id="KW-0472">Membrane</keyword>
<gene>
    <name evidence="2" type="ORF">M9Y10_034299</name>
</gene>
<evidence type="ECO:0000313" key="2">
    <source>
        <dbReference type="EMBL" id="KAK8889549.1"/>
    </source>
</evidence>
<reference evidence="2 3" key="1">
    <citation type="submission" date="2024-04" db="EMBL/GenBank/DDBJ databases">
        <title>Tritrichomonas musculus Genome.</title>
        <authorList>
            <person name="Alves-Ferreira E."/>
            <person name="Grigg M."/>
            <person name="Lorenzi H."/>
            <person name="Galac M."/>
        </authorList>
    </citation>
    <scope>NUCLEOTIDE SEQUENCE [LARGE SCALE GENOMIC DNA]</scope>
    <source>
        <strain evidence="2 3">EAF2021</strain>
    </source>
</reference>
<keyword evidence="1" id="KW-0812">Transmembrane</keyword>